<dbReference type="GO" id="GO:0000139">
    <property type="term" value="C:Golgi membrane"/>
    <property type="evidence" value="ECO:0007669"/>
    <property type="project" value="InterPro"/>
</dbReference>
<protein>
    <recommendedName>
        <fullName evidence="4">Integral membrane protein</fullName>
    </recommendedName>
</protein>
<gene>
    <name evidence="2" type="ORF">TRUGW13939_07539</name>
</gene>
<dbReference type="InterPro" id="IPR029675">
    <property type="entry name" value="PGAP4"/>
</dbReference>
<proteinExistence type="predicted"/>
<dbReference type="KEGG" id="trg:TRUGW13939_07539"/>
<dbReference type="GeneID" id="55995030"/>
<evidence type="ECO:0000313" key="2">
    <source>
        <dbReference type="EMBL" id="QKX60394.1"/>
    </source>
</evidence>
<keyword evidence="3" id="KW-1185">Reference proteome</keyword>
<dbReference type="RefSeq" id="XP_035346571.1">
    <property type="nucleotide sequence ID" value="XM_035490678.1"/>
</dbReference>
<feature type="transmembrane region" description="Helical" evidence="1">
    <location>
        <begin position="259"/>
        <end position="283"/>
    </location>
</feature>
<dbReference type="OrthoDB" id="2016523at2759"/>
<sequence length="427" mass="48389">MRALASTVSLRSSHGYILASFIVVYLFLIQYCRTHYYRDPTSAFFDEDRGFTPIYSRFRESQAANFVHNVNGSSASPVNQTLSPQPTNNSSASICVGIASASRQEANYIESAVGSLLVDLTEEERKDIHLILFIPHTDPTLHPSYSSSWLHAAADTVLLYNLPEEQMKHINKLEQGKGRPKEKALFDYMYLLKACQEVESPYVVMIEDDVVAMDGWYHRTRQALDDAELQTGEIGASQYLYLRLFYTHKFLGWNSEETFTYFMGSLFVVASVGGALLATRHFVYRAYRFLPDDTIAIICFVCTPLSIILFFAAGRASMLPISAGVHQMPRFGCCTQALAFPRDRVADVIDWYESQQTGDADSLLEEYANENNEIRWALTPSLFQHIGTRSSKFENGEPRIARSIWNYHFELNDPIELHIEHEAAVSS</sequence>
<dbReference type="CDD" id="cd22189">
    <property type="entry name" value="PGAP4-like_fungal"/>
    <property type="match status" value="1"/>
</dbReference>
<dbReference type="AlphaFoldDB" id="A0A7H8R200"/>
<feature type="transmembrane region" description="Helical" evidence="1">
    <location>
        <begin position="295"/>
        <end position="313"/>
    </location>
</feature>
<dbReference type="EMBL" id="CP055901">
    <property type="protein sequence ID" value="QKX60394.1"/>
    <property type="molecule type" value="Genomic_DNA"/>
</dbReference>
<dbReference type="GO" id="GO:0006506">
    <property type="term" value="P:GPI anchor biosynthetic process"/>
    <property type="evidence" value="ECO:0007669"/>
    <property type="project" value="InterPro"/>
</dbReference>
<dbReference type="GO" id="GO:0016757">
    <property type="term" value="F:glycosyltransferase activity"/>
    <property type="evidence" value="ECO:0007669"/>
    <property type="project" value="InterPro"/>
</dbReference>
<evidence type="ECO:0008006" key="4">
    <source>
        <dbReference type="Google" id="ProtNLM"/>
    </source>
</evidence>
<dbReference type="PANTHER" id="PTHR31410:SF1">
    <property type="entry name" value="POST-GPI ATTACHMENT TO PROTEINS FACTOR 4"/>
    <property type="match status" value="1"/>
</dbReference>
<keyword evidence="1" id="KW-0472">Membrane</keyword>
<dbReference type="Proteomes" id="UP000509510">
    <property type="component" value="Chromosome IV"/>
</dbReference>
<evidence type="ECO:0000256" key="1">
    <source>
        <dbReference type="SAM" id="Phobius"/>
    </source>
</evidence>
<keyword evidence="1" id="KW-0812">Transmembrane</keyword>
<organism evidence="2 3">
    <name type="scientific">Talaromyces rugulosus</name>
    <name type="common">Penicillium rugulosum</name>
    <dbReference type="NCBI Taxonomy" id="121627"/>
    <lineage>
        <taxon>Eukaryota</taxon>
        <taxon>Fungi</taxon>
        <taxon>Dikarya</taxon>
        <taxon>Ascomycota</taxon>
        <taxon>Pezizomycotina</taxon>
        <taxon>Eurotiomycetes</taxon>
        <taxon>Eurotiomycetidae</taxon>
        <taxon>Eurotiales</taxon>
        <taxon>Trichocomaceae</taxon>
        <taxon>Talaromyces</taxon>
        <taxon>Talaromyces sect. Islandici</taxon>
    </lineage>
</organism>
<dbReference type="PANTHER" id="PTHR31410">
    <property type="entry name" value="TRANSMEMBRANE PROTEIN 246"/>
    <property type="match status" value="1"/>
</dbReference>
<reference evidence="3" key="1">
    <citation type="submission" date="2020-06" db="EMBL/GenBank/DDBJ databases">
        <title>A chromosome-scale genome assembly of Talaromyces rugulosus W13939.</title>
        <authorList>
            <person name="Wang B."/>
            <person name="Guo L."/>
            <person name="Ye K."/>
            <person name="Wang L."/>
        </authorList>
    </citation>
    <scope>NUCLEOTIDE SEQUENCE [LARGE SCALE GENOMIC DNA]</scope>
    <source>
        <strain evidence="3">W13939</strain>
    </source>
</reference>
<evidence type="ECO:0000313" key="3">
    <source>
        <dbReference type="Proteomes" id="UP000509510"/>
    </source>
</evidence>
<feature type="transmembrane region" description="Helical" evidence="1">
    <location>
        <begin position="15"/>
        <end position="32"/>
    </location>
</feature>
<keyword evidence="1" id="KW-1133">Transmembrane helix</keyword>
<name>A0A7H8R200_TALRU</name>
<accession>A0A7H8R200</accession>